<keyword evidence="5" id="KW-1185">Reference proteome</keyword>
<dbReference type="InterPro" id="IPR026881">
    <property type="entry name" value="WYL_dom"/>
</dbReference>
<dbReference type="PIRSF" id="PIRSF016838">
    <property type="entry name" value="PafC"/>
    <property type="match status" value="1"/>
</dbReference>
<dbReference type="RefSeq" id="WP_379892273.1">
    <property type="nucleotide sequence ID" value="NZ_CBCSCT010000028.1"/>
</dbReference>
<dbReference type="InterPro" id="IPR057727">
    <property type="entry name" value="WCX_dom"/>
</dbReference>
<gene>
    <name evidence="4" type="ORF">ACFPXP_03155</name>
</gene>
<keyword evidence="1" id="KW-0805">Transcription regulation</keyword>
<dbReference type="SMART" id="SM00420">
    <property type="entry name" value="HTH_DEOR"/>
    <property type="match status" value="1"/>
</dbReference>
<evidence type="ECO:0000256" key="2">
    <source>
        <dbReference type="ARBA" id="ARBA00023163"/>
    </source>
</evidence>
<dbReference type="InterPro" id="IPR036390">
    <property type="entry name" value="WH_DNA-bd_sf"/>
</dbReference>
<evidence type="ECO:0000259" key="3">
    <source>
        <dbReference type="PROSITE" id="PS51000"/>
    </source>
</evidence>
<sequence length="321" mass="37190">MRADRLVQMMILLQNRGKMTTQQLAEELEVSKRTILRDMEALSVSGIPIVADRGKAGGWRLMDQFRSQLSGMKLENLKSLFILPSEHMLQQLGIVKDGMDIRDKLLASLPDSTKTEARNYLEKVYVDSSTWKPSVQKQDIFQIMMQALWEDKKLTIQYVKANGECTERCISPLGIIAKGSVWYLAALTEGGDYRSFRVTRVHDARMELENFTRPSDFSLSAYWNESKKQFVEQLPRYEVQVLAHHSIVRRLTFTGKFVHKVWEDEREDHHWLPVTLRFNDEQEACEFVLGFGPQIRLLEPEHLIERIVEQAAAVVKLYSID</sequence>
<evidence type="ECO:0000256" key="1">
    <source>
        <dbReference type="ARBA" id="ARBA00023015"/>
    </source>
</evidence>
<dbReference type="PROSITE" id="PS51000">
    <property type="entry name" value="HTH_DEOR_2"/>
    <property type="match status" value="1"/>
</dbReference>
<dbReference type="InterPro" id="IPR051534">
    <property type="entry name" value="CBASS_pafABC_assoc_protein"/>
</dbReference>
<dbReference type="SUPFAM" id="SSF46785">
    <property type="entry name" value="Winged helix' DNA-binding domain"/>
    <property type="match status" value="1"/>
</dbReference>
<dbReference type="Pfam" id="PF25583">
    <property type="entry name" value="WCX"/>
    <property type="match status" value="1"/>
</dbReference>
<evidence type="ECO:0000313" key="5">
    <source>
        <dbReference type="Proteomes" id="UP001596250"/>
    </source>
</evidence>
<dbReference type="Pfam" id="PF08279">
    <property type="entry name" value="HTH_11"/>
    <property type="match status" value="1"/>
</dbReference>
<protein>
    <submittedName>
        <fullName evidence="4">Helix-turn-helix transcriptional regulator</fullName>
    </submittedName>
</protein>
<dbReference type="PANTHER" id="PTHR34580">
    <property type="match status" value="1"/>
</dbReference>
<dbReference type="PROSITE" id="PS52050">
    <property type="entry name" value="WYL"/>
    <property type="match status" value="1"/>
</dbReference>
<comment type="caution">
    <text evidence="4">The sequence shown here is derived from an EMBL/GenBank/DDBJ whole genome shotgun (WGS) entry which is preliminary data.</text>
</comment>
<keyword evidence="2" id="KW-0804">Transcription</keyword>
<organism evidence="4 5">
    <name type="scientific">Marinicrinis lubricantis</name>
    <dbReference type="NCBI Taxonomy" id="2086470"/>
    <lineage>
        <taxon>Bacteria</taxon>
        <taxon>Bacillati</taxon>
        <taxon>Bacillota</taxon>
        <taxon>Bacilli</taxon>
        <taxon>Bacillales</taxon>
        <taxon>Paenibacillaceae</taxon>
    </lineage>
</organism>
<dbReference type="Gene3D" id="1.10.10.10">
    <property type="entry name" value="Winged helix-like DNA-binding domain superfamily/Winged helix DNA-binding domain"/>
    <property type="match status" value="1"/>
</dbReference>
<accession>A0ABW1IK51</accession>
<name>A0ABW1IK51_9BACL</name>
<feature type="domain" description="HTH deoR-type" evidence="3">
    <location>
        <begin position="2"/>
        <end position="57"/>
    </location>
</feature>
<dbReference type="InterPro" id="IPR001034">
    <property type="entry name" value="DeoR_HTH"/>
</dbReference>
<dbReference type="InterPro" id="IPR036388">
    <property type="entry name" value="WH-like_DNA-bd_sf"/>
</dbReference>
<dbReference type="PANTHER" id="PTHR34580:SF1">
    <property type="entry name" value="PROTEIN PAFC"/>
    <property type="match status" value="1"/>
</dbReference>
<dbReference type="Proteomes" id="UP001596250">
    <property type="component" value="Unassembled WGS sequence"/>
</dbReference>
<reference evidence="5" key="1">
    <citation type="journal article" date="2019" name="Int. J. Syst. Evol. Microbiol.">
        <title>The Global Catalogue of Microorganisms (GCM) 10K type strain sequencing project: providing services to taxonomists for standard genome sequencing and annotation.</title>
        <authorList>
            <consortium name="The Broad Institute Genomics Platform"/>
            <consortium name="The Broad Institute Genome Sequencing Center for Infectious Disease"/>
            <person name="Wu L."/>
            <person name="Ma J."/>
        </authorList>
    </citation>
    <scope>NUCLEOTIDE SEQUENCE [LARGE SCALE GENOMIC DNA]</scope>
    <source>
        <strain evidence="5">CCM 8749</strain>
    </source>
</reference>
<evidence type="ECO:0000313" key="4">
    <source>
        <dbReference type="EMBL" id="MFC5985437.1"/>
    </source>
</evidence>
<dbReference type="InterPro" id="IPR028349">
    <property type="entry name" value="PafC-like"/>
</dbReference>
<dbReference type="EMBL" id="JBHSQV010000025">
    <property type="protein sequence ID" value="MFC5985437.1"/>
    <property type="molecule type" value="Genomic_DNA"/>
</dbReference>
<proteinExistence type="predicted"/>
<dbReference type="InterPro" id="IPR013196">
    <property type="entry name" value="HTH_11"/>
</dbReference>
<dbReference type="Pfam" id="PF13280">
    <property type="entry name" value="WYL"/>
    <property type="match status" value="1"/>
</dbReference>